<dbReference type="Proteomes" id="UP001281614">
    <property type="component" value="Unassembled WGS sequence"/>
</dbReference>
<organism evidence="2 3">
    <name type="scientific">Colletotrichum kahawae</name>
    <name type="common">Coffee berry disease fungus</name>
    <dbReference type="NCBI Taxonomy" id="34407"/>
    <lineage>
        <taxon>Eukaryota</taxon>
        <taxon>Fungi</taxon>
        <taxon>Dikarya</taxon>
        <taxon>Ascomycota</taxon>
        <taxon>Pezizomycotina</taxon>
        <taxon>Sordariomycetes</taxon>
        <taxon>Hypocreomycetidae</taxon>
        <taxon>Glomerellales</taxon>
        <taxon>Glomerellaceae</taxon>
        <taxon>Colletotrichum</taxon>
        <taxon>Colletotrichum gloeosporioides species complex</taxon>
    </lineage>
</organism>
<gene>
    <name evidence="2" type="ORF">CKAH01_02109</name>
</gene>
<dbReference type="EMBL" id="VYYT01000554">
    <property type="protein sequence ID" value="KAK2732163.1"/>
    <property type="molecule type" value="Genomic_DNA"/>
</dbReference>
<proteinExistence type="predicted"/>
<evidence type="ECO:0000313" key="2">
    <source>
        <dbReference type="EMBL" id="KAK2732163.1"/>
    </source>
</evidence>
<dbReference type="AlphaFoldDB" id="A0AAE0D005"/>
<dbReference type="PANTHER" id="PTHR37540:SF5">
    <property type="entry name" value="TRANSCRIPTION FACTOR DOMAIN-CONTAINING PROTEIN"/>
    <property type="match status" value="1"/>
</dbReference>
<accession>A0AAE0D005</accession>
<name>A0AAE0D005_COLKA</name>
<keyword evidence="3" id="KW-1185">Reference proteome</keyword>
<protein>
    <submittedName>
        <fullName evidence="2">Uncharacterized protein</fullName>
    </submittedName>
</protein>
<evidence type="ECO:0000256" key="1">
    <source>
        <dbReference type="SAM" id="MobiDB-lite"/>
    </source>
</evidence>
<evidence type="ECO:0000313" key="3">
    <source>
        <dbReference type="Proteomes" id="UP001281614"/>
    </source>
</evidence>
<sequence>MFVTNMDHFNATVHNGNLVSTRRGLQVSKSRHQGTQFINTSAASDSSHEEPTVLDPSRTLDQKYKFLTQPKEPRRSVSKRSKSSHNSSDDEKYRVRKGRAAKKAQEPVFIRETPAQQGNIEEDMLPAANFDQASRIPRSPIPWLASWMRNLSEREKCLVQLYLKLAPTKMYPCEQILEHNPVRGPAFIERIKSSETSLNAVLMTACYAEMFLQGEWSSPELLYHVSKVCSLVNDRLSDRTKRDFDQGMLECVAQLAITGWNVGRYDHWKVHMQGLKHMIELEGGMRKEWNFLLNMIRRQVTLWAVYLGLLPYLEYPRFFDATTDALSDQLRTRIVNEMSNILYPCELQSYLVNAMISTALFAGVLRLAFASPNREVLLNPEAFIEEWLWCEYQLVLYGGALREDCLNDSLGELDELTVAADLGNSEAVAAAMVRSLYTTKPVPSPAGNLLEPVLRIAAIVYLETIVPDEPRNPMVYSVPLNLLSASVHKVTQKLQERLSREADDGDGDFNDGLPSTEALRPVMIWVCLVGSVMSKLCEMDLVTMGILFDRGYYGQCLSLVVGPEPEHVDLLTEKDLALCKLLDARGLRIRQQDERALLRALLREHAYGCPLLDLAYV</sequence>
<reference evidence="2" key="1">
    <citation type="submission" date="2023-02" db="EMBL/GenBank/DDBJ databases">
        <title>Colletotrichum kahawae CIFC_Que2 genome sequencing and assembly.</title>
        <authorList>
            <person name="Baroncelli R."/>
        </authorList>
    </citation>
    <scope>NUCLEOTIDE SEQUENCE</scope>
    <source>
        <strain evidence="2">CIFC_Que2</strain>
    </source>
</reference>
<feature type="region of interest" description="Disordered" evidence="1">
    <location>
        <begin position="38"/>
        <end position="104"/>
    </location>
</feature>
<dbReference type="PANTHER" id="PTHR37540">
    <property type="entry name" value="TRANSCRIPTION FACTOR (ACR-2), PUTATIVE-RELATED-RELATED"/>
    <property type="match status" value="1"/>
</dbReference>
<comment type="caution">
    <text evidence="2">The sequence shown here is derived from an EMBL/GenBank/DDBJ whole genome shotgun (WGS) entry which is preliminary data.</text>
</comment>